<gene>
    <name evidence="2" type="ORF">HMPREF9303_2440</name>
</gene>
<accession>F0H576</accession>
<keyword evidence="3" id="KW-1185">Reference proteome</keyword>
<proteinExistence type="predicted"/>
<name>F0H576_9BACT</name>
<feature type="domain" description="HTH araC/xylS-type" evidence="1">
    <location>
        <begin position="1"/>
        <end position="82"/>
    </location>
</feature>
<dbReference type="Gene3D" id="1.10.10.60">
    <property type="entry name" value="Homeodomain-like"/>
    <property type="match status" value="1"/>
</dbReference>
<evidence type="ECO:0000313" key="3">
    <source>
        <dbReference type="Proteomes" id="UP000003155"/>
    </source>
</evidence>
<sequence>MLLQETEEKHHTVWYYASQFCVSSKYLTVISKKNSGKTSNEWIQEYKLSVITNCLRTTDLSSKEIRSIMFFTTTSFFGKYVKGHPAGCSLLEYRKRGKIW</sequence>
<dbReference type="GO" id="GO:0043565">
    <property type="term" value="F:sequence-specific DNA binding"/>
    <property type="evidence" value="ECO:0007669"/>
    <property type="project" value="InterPro"/>
</dbReference>
<dbReference type="AlphaFoldDB" id="F0H576"/>
<dbReference type="EMBL" id="AEXO01000026">
    <property type="protein sequence ID" value="EGC87130.1"/>
    <property type="molecule type" value="Genomic_DNA"/>
</dbReference>
<dbReference type="PROSITE" id="PS01124">
    <property type="entry name" value="HTH_ARAC_FAMILY_2"/>
    <property type="match status" value="1"/>
</dbReference>
<comment type="caution">
    <text evidence="2">The sequence shown here is derived from an EMBL/GenBank/DDBJ whole genome shotgun (WGS) entry which is preliminary data.</text>
</comment>
<dbReference type="Proteomes" id="UP000003155">
    <property type="component" value="Unassembled WGS sequence"/>
</dbReference>
<reference evidence="2 3" key="1">
    <citation type="submission" date="2011-02" db="EMBL/GenBank/DDBJ databases">
        <authorList>
            <person name="Durkin A.S."/>
            <person name="Madupu R."/>
            <person name="Torralba M."/>
            <person name="Gillis M."/>
            <person name="Methe B."/>
            <person name="Sutton G."/>
            <person name="Nelson K.E."/>
        </authorList>
    </citation>
    <scope>NUCLEOTIDE SEQUENCE [LARGE SCALE GENOMIC DNA]</scope>
    <source>
        <strain evidence="2 3">CRIS 18C-A</strain>
    </source>
</reference>
<organism evidence="2 3">
    <name type="scientific">Prevotella denticola CRIS 18C-A</name>
    <dbReference type="NCBI Taxonomy" id="944557"/>
    <lineage>
        <taxon>Bacteria</taxon>
        <taxon>Pseudomonadati</taxon>
        <taxon>Bacteroidota</taxon>
        <taxon>Bacteroidia</taxon>
        <taxon>Bacteroidales</taxon>
        <taxon>Prevotellaceae</taxon>
        <taxon>Prevotella</taxon>
    </lineage>
</organism>
<dbReference type="InterPro" id="IPR018060">
    <property type="entry name" value="HTH_AraC"/>
</dbReference>
<evidence type="ECO:0000313" key="2">
    <source>
        <dbReference type="EMBL" id="EGC87130.1"/>
    </source>
</evidence>
<dbReference type="GO" id="GO:0003700">
    <property type="term" value="F:DNA-binding transcription factor activity"/>
    <property type="evidence" value="ECO:0007669"/>
    <property type="project" value="InterPro"/>
</dbReference>
<evidence type="ECO:0000259" key="1">
    <source>
        <dbReference type="PROSITE" id="PS01124"/>
    </source>
</evidence>
<protein>
    <submittedName>
        <fullName evidence="2">Conserved domain protein</fullName>
    </submittedName>
</protein>